<accession>A0A8B6GEU0</accession>
<keyword evidence="1" id="KW-0732">Signal</keyword>
<reference evidence="2" key="1">
    <citation type="submission" date="2018-11" db="EMBL/GenBank/DDBJ databases">
        <authorList>
            <person name="Alioto T."/>
            <person name="Alioto T."/>
        </authorList>
    </citation>
    <scope>NUCLEOTIDE SEQUENCE</scope>
</reference>
<name>A0A8B6GEU0_MYTGA</name>
<dbReference type="EMBL" id="UYJE01008327">
    <property type="protein sequence ID" value="VDI62996.1"/>
    <property type="molecule type" value="Genomic_DNA"/>
</dbReference>
<dbReference type="AlphaFoldDB" id="A0A8B6GEU0"/>
<feature type="chain" id="PRO_5032943179" evidence="1">
    <location>
        <begin position="21"/>
        <end position="101"/>
    </location>
</feature>
<protein>
    <submittedName>
        <fullName evidence="2">Uncharacterized protein</fullName>
    </submittedName>
</protein>
<evidence type="ECO:0000256" key="1">
    <source>
        <dbReference type="SAM" id="SignalP"/>
    </source>
</evidence>
<evidence type="ECO:0000313" key="2">
    <source>
        <dbReference type="EMBL" id="VDI62996.1"/>
    </source>
</evidence>
<feature type="signal peptide" evidence="1">
    <location>
        <begin position="1"/>
        <end position="20"/>
    </location>
</feature>
<organism evidence="2 3">
    <name type="scientific">Mytilus galloprovincialis</name>
    <name type="common">Mediterranean mussel</name>
    <dbReference type="NCBI Taxonomy" id="29158"/>
    <lineage>
        <taxon>Eukaryota</taxon>
        <taxon>Metazoa</taxon>
        <taxon>Spiralia</taxon>
        <taxon>Lophotrochozoa</taxon>
        <taxon>Mollusca</taxon>
        <taxon>Bivalvia</taxon>
        <taxon>Autobranchia</taxon>
        <taxon>Pteriomorphia</taxon>
        <taxon>Mytilida</taxon>
        <taxon>Mytiloidea</taxon>
        <taxon>Mytilidae</taxon>
        <taxon>Mytilinae</taxon>
        <taxon>Mytilus</taxon>
    </lineage>
</organism>
<sequence length="101" mass="11775">MISSMLALVIAVLSVSRIVSETTPSYNSTSRGKNLPSFKMNKSEAFSFLRNTRQRRDLVEECWEGCYYGEVTDHLRWENESLKYITRVRCKYTFSVGVIRH</sequence>
<evidence type="ECO:0000313" key="3">
    <source>
        <dbReference type="Proteomes" id="UP000596742"/>
    </source>
</evidence>
<dbReference type="Proteomes" id="UP000596742">
    <property type="component" value="Unassembled WGS sequence"/>
</dbReference>
<gene>
    <name evidence="2" type="ORF">MGAL_10B087566</name>
</gene>
<comment type="caution">
    <text evidence="2">The sequence shown here is derived from an EMBL/GenBank/DDBJ whole genome shotgun (WGS) entry which is preliminary data.</text>
</comment>
<keyword evidence="3" id="KW-1185">Reference proteome</keyword>
<proteinExistence type="predicted"/>